<dbReference type="Proteomes" id="UP000596661">
    <property type="component" value="Chromosome 4"/>
</dbReference>
<evidence type="ECO:0000313" key="2">
    <source>
        <dbReference type="EnsemblPlants" id="cds.evm.model.04.1282"/>
    </source>
</evidence>
<organism evidence="2 3">
    <name type="scientific">Cannabis sativa</name>
    <name type="common">Hemp</name>
    <name type="synonym">Marijuana</name>
    <dbReference type="NCBI Taxonomy" id="3483"/>
    <lineage>
        <taxon>Eukaryota</taxon>
        <taxon>Viridiplantae</taxon>
        <taxon>Streptophyta</taxon>
        <taxon>Embryophyta</taxon>
        <taxon>Tracheophyta</taxon>
        <taxon>Spermatophyta</taxon>
        <taxon>Magnoliopsida</taxon>
        <taxon>eudicotyledons</taxon>
        <taxon>Gunneridae</taxon>
        <taxon>Pentapetalae</taxon>
        <taxon>rosids</taxon>
        <taxon>fabids</taxon>
        <taxon>Rosales</taxon>
        <taxon>Cannabaceae</taxon>
        <taxon>Cannabis</taxon>
    </lineage>
</organism>
<sequence>MVVTTRMFQSIVSTNLMVTNPNVQTPANPINPTVTNPNPTNPLPQRVPPSVRLGVTIPMAGVTLGTQETGITNTYYTGEIGLDT</sequence>
<dbReference type="EMBL" id="UZAU01000382">
    <property type="status" value="NOT_ANNOTATED_CDS"/>
    <property type="molecule type" value="Genomic_DNA"/>
</dbReference>
<feature type="region of interest" description="Disordered" evidence="1">
    <location>
        <begin position="25"/>
        <end position="44"/>
    </location>
</feature>
<reference evidence="2" key="2">
    <citation type="submission" date="2021-03" db="UniProtKB">
        <authorList>
            <consortium name="EnsemblPlants"/>
        </authorList>
    </citation>
    <scope>IDENTIFICATION</scope>
</reference>
<name>A0A803PCG3_CANSA</name>
<evidence type="ECO:0000313" key="3">
    <source>
        <dbReference type="Proteomes" id="UP000596661"/>
    </source>
</evidence>
<evidence type="ECO:0000256" key="1">
    <source>
        <dbReference type="SAM" id="MobiDB-lite"/>
    </source>
</evidence>
<accession>A0A803PCG3</accession>
<dbReference type="EnsemblPlants" id="evm.model.04.1282">
    <property type="protein sequence ID" value="cds.evm.model.04.1282"/>
    <property type="gene ID" value="evm.TU.04.1282"/>
</dbReference>
<keyword evidence="3" id="KW-1185">Reference proteome</keyword>
<feature type="compositionally biased region" description="Low complexity" evidence="1">
    <location>
        <begin position="25"/>
        <end position="38"/>
    </location>
</feature>
<dbReference type="AlphaFoldDB" id="A0A803PCG3"/>
<reference evidence="2" key="1">
    <citation type="submission" date="2018-11" db="EMBL/GenBank/DDBJ databases">
        <authorList>
            <person name="Grassa J C."/>
        </authorList>
    </citation>
    <scope>NUCLEOTIDE SEQUENCE [LARGE SCALE GENOMIC DNA]</scope>
</reference>
<dbReference type="Gramene" id="evm.model.04.1282">
    <property type="protein sequence ID" value="cds.evm.model.04.1282"/>
    <property type="gene ID" value="evm.TU.04.1282"/>
</dbReference>
<protein>
    <submittedName>
        <fullName evidence="2">Uncharacterized protein</fullName>
    </submittedName>
</protein>
<proteinExistence type="predicted"/>